<feature type="domain" description="GATA-type" evidence="8">
    <location>
        <begin position="418"/>
        <end position="469"/>
    </location>
</feature>
<sequence>MEAGDPGTRQSAPSSATNPDRYQTPAQQYPQPQSYREPPERSHREHAAMATATLLHPSASHPPQPSYSSYPPSGSNMATSTDSRRPAEDSDPSKRHSLPPISEVLSTKSNQYPPPASSNIPPSTGFPSPFGAGPPRPYGEAEKHPSPQTHRPPASYPPGREPLTSFADSPRTSFGGRPGLPPVAADRRPSPPNKPDGPPHHYPHDTHKDHRPLNGAYPHPPVPSASISASSYSTGPLPHGQMPLPSYPTSPRHAPPHTPHTYASSYDQRGPPRHAEDGDRGMRPPYETTVYSAPWNYGESLGQLAQSSRTLFTFAEAYGRIAQEQHGAHPIPERLPTEQEVNDMLSNAEMARVALERVKETVQQSIRNERVREAPKAKGTFEEEREVPLFEDGIKPQYSITEVKKRRGRHKRAAPPGRCHSCNRVDTPEWRRGPDGARTLCNACGLHYAKLERKRQLEQRNIRPKPEDRA</sequence>
<dbReference type="GO" id="GO:0043565">
    <property type="term" value="F:sequence-specific DNA binding"/>
    <property type="evidence" value="ECO:0007669"/>
    <property type="project" value="InterPro"/>
</dbReference>
<keyword evidence="5" id="KW-0804">Transcription</keyword>
<feature type="compositionally biased region" description="Polar residues" evidence="7">
    <location>
        <begin position="8"/>
        <end position="21"/>
    </location>
</feature>
<name>A0A086T7A4_HAPC1</name>
<dbReference type="SMART" id="SM00401">
    <property type="entry name" value="ZnF_GATA"/>
    <property type="match status" value="1"/>
</dbReference>
<keyword evidence="10" id="KW-1185">Reference proteome</keyword>
<evidence type="ECO:0000256" key="3">
    <source>
        <dbReference type="ARBA" id="ARBA00022833"/>
    </source>
</evidence>
<evidence type="ECO:0000256" key="1">
    <source>
        <dbReference type="ARBA" id="ARBA00022723"/>
    </source>
</evidence>
<keyword evidence="2 6" id="KW-0863">Zinc-finger</keyword>
<feature type="compositionally biased region" description="Basic and acidic residues" evidence="7">
    <location>
        <begin position="273"/>
        <end position="282"/>
    </location>
</feature>
<evidence type="ECO:0000256" key="4">
    <source>
        <dbReference type="ARBA" id="ARBA00023015"/>
    </source>
</evidence>
<feature type="compositionally biased region" description="Low complexity" evidence="7">
    <location>
        <begin position="22"/>
        <end position="35"/>
    </location>
</feature>
<evidence type="ECO:0000313" key="9">
    <source>
        <dbReference type="EMBL" id="KFH45236.1"/>
    </source>
</evidence>
<reference evidence="10" key="1">
    <citation type="journal article" date="2014" name="Genome Announc.">
        <title>Genome sequence and annotation of Acremonium chrysogenum, producer of the beta-lactam antibiotic cephalosporin C.</title>
        <authorList>
            <person name="Terfehr D."/>
            <person name="Dahlmann T.A."/>
            <person name="Specht T."/>
            <person name="Zadra I."/>
            <person name="Kuernsteiner H."/>
            <person name="Kueck U."/>
        </authorList>
    </citation>
    <scope>NUCLEOTIDE SEQUENCE [LARGE SCALE GENOMIC DNA]</scope>
    <source>
        <strain evidence="10">ATCC 11550 / CBS 779.69 / DSM 880 / IAM 14645 / JCM 23072 / IMI 49137</strain>
    </source>
</reference>
<proteinExistence type="predicted"/>
<dbReference type="HOGENOM" id="CLU_029475_0_0_1"/>
<dbReference type="PROSITE" id="PS00344">
    <property type="entry name" value="GATA_ZN_FINGER_1"/>
    <property type="match status" value="1"/>
</dbReference>
<evidence type="ECO:0000256" key="6">
    <source>
        <dbReference type="PROSITE-ProRule" id="PRU00094"/>
    </source>
</evidence>
<dbReference type="EMBL" id="JPKY01000035">
    <property type="protein sequence ID" value="KFH45236.1"/>
    <property type="molecule type" value="Genomic_DNA"/>
</dbReference>
<feature type="compositionally biased region" description="Basic and acidic residues" evidence="7">
    <location>
        <begin position="197"/>
        <end position="212"/>
    </location>
</feature>
<dbReference type="CDD" id="cd00202">
    <property type="entry name" value="ZnF_GATA"/>
    <property type="match status" value="1"/>
</dbReference>
<dbReference type="PANTHER" id="PTHR47172:SF24">
    <property type="entry name" value="GATA ZINC FINGER DOMAIN-CONTAINING PROTEIN 14-RELATED"/>
    <property type="match status" value="1"/>
</dbReference>
<accession>A0A086T7A4</accession>
<feature type="compositionally biased region" description="Basic and acidic residues" evidence="7">
    <location>
        <begin position="82"/>
        <end position="94"/>
    </location>
</feature>
<dbReference type="SUPFAM" id="SSF57716">
    <property type="entry name" value="Glucocorticoid receptor-like (DNA-binding domain)"/>
    <property type="match status" value="1"/>
</dbReference>
<organism evidence="9 10">
    <name type="scientific">Hapsidospora chrysogenum (strain ATCC 11550 / CBS 779.69 / DSM 880 / IAM 14645 / JCM 23072 / IMI 49137)</name>
    <name type="common">Acremonium chrysogenum</name>
    <dbReference type="NCBI Taxonomy" id="857340"/>
    <lineage>
        <taxon>Eukaryota</taxon>
        <taxon>Fungi</taxon>
        <taxon>Dikarya</taxon>
        <taxon>Ascomycota</taxon>
        <taxon>Pezizomycotina</taxon>
        <taxon>Sordariomycetes</taxon>
        <taxon>Hypocreomycetidae</taxon>
        <taxon>Hypocreales</taxon>
        <taxon>Bionectriaceae</taxon>
        <taxon>Hapsidospora</taxon>
    </lineage>
</organism>
<feature type="compositionally biased region" description="Low complexity" evidence="7">
    <location>
        <begin position="224"/>
        <end position="236"/>
    </location>
</feature>
<evidence type="ECO:0000313" key="10">
    <source>
        <dbReference type="Proteomes" id="UP000029964"/>
    </source>
</evidence>
<comment type="caution">
    <text evidence="9">The sequence shown here is derived from an EMBL/GenBank/DDBJ whole genome shotgun (WGS) entry which is preliminary data.</text>
</comment>
<gene>
    <name evidence="9" type="ORF">ACRE_039490</name>
</gene>
<feature type="compositionally biased region" description="Polar residues" evidence="7">
    <location>
        <begin position="104"/>
        <end position="126"/>
    </location>
</feature>
<feature type="compositionally biased region" description="Basic and acidic residues" evidence="7">
    <location>
        <begin position="37"/>
        <end position="47"/>
    </location>
</feature>
<dbReference type="STRING" id="857340.A0A086T7A4"/>
<keyword evidence="4" id="KW-0805">Transcription regulation</keyword>
<evidence type="ECO:0000259" key="8">
    <source>
        <dbReference type="PROSITE" id="PS50114"/>
    </source>
</evidence>
<evidence type="ECO:0000256" key="5">
    <source>
        <dbReference type="ARBA" id="ARBA00023163"/>
    </source>
</evidence>
<dbReference type="InterPro" id="IPR000679">
    <property type="entry name" value="Znf_GATA"/>
</dbReference>
<evidence type="ECO:0000256" key="7">
    <source>
        <dbReference type="SAM" id="MobiDB-lite"/>
    </source>
</evidence>
<evidence type="ECO:0000256" key="2">
    <source>
        <dbReference type="ARBA" id="ARBA00022771"/>
    </source>
</evidence>
<keyword evidence="1" id="KW-0479">Metal-binding</keyword>
<dbReference type="Gene3D" id="3.30.50.10">
    <property type="entry name" value="Erythroid Transcription Factor GATA-1, subunit A"/>
    <property type="match status" value="1"/>
</dbReference>
<dbReference type="AlphaFoldDB" id="A0A086T7A4"/>
<dbReference type="GO" id="GO:0006355">
    <property type="term" value="P:regulation of DNA-templated transcription"/>
    <property type="evidence" value="ECO:0007669"/>
    <property type="project" value="InterPro"/>
</dbReference>
<dbReference type="Pfam" id="PF00320">
    <property type="entry name" value="GATA"/>
    <property type="match status" value="1"/>
</dbReference>
<feature type="region of interest" description="Disordered" evidence="7">
    <location>
        <begin position="1"/>
        <end position="286"/>
    </location>
</feature>
<dbReference type="PANTHER" id="PTHR47172">
    <property type="entry name" value="OS01G0976800 PROTEIN"/>
    <property type="match status" value="1"/>
</dbReference>
<dbReference type="GO" id="GO:0008270">
    <property type="term" value="F:zinc ion binding"/>
    <property type="evidence" value="ECO:0007669"/>
    <property type="project" value="UniProtKB-KW"/>
</dbReference>
<dbReference type="PROSITE" id="PS50114">
    <property type="entry name" value="GATA_ZN_FINGER_2"/>
    <property type="match status" value="1"/>
</dbReference>
<keyword evidence="3" id="KW-0862">Zinc</keyword>
<dbReference type="OrthoDB" id="2162994at2759"/>
<protein>
    <submittedName>
        <fullName evidence="9">GATA zinc finger domain-containing protein-like protein</fullName>
    </submittedName>
</protein>
<dbReference type="Proteomes" id="UP000029964">
    <property type="component" value="Unassembled WGS sequence"/>
</dbReference>
<dbReference type="InterPro" id="IPR013088">
    <property type="entry name" value="Znf_NHR/GATA"/>
</dbReference>